<evidence type="ECO:0000256" key="5">
    <source>
        <dbReference type="ARBA" id="ARBA00023136"/>
    </source>
</evidence>
<keyword evidence="4" id="KW-1133">Transmembrane helix</keyword>
<organism evidence="7 8">
    <name type="scientific">Sphingobacterium hungaricum</name>
    <dbReference type="NCBI Taxonomy" id="2082723"/>
    <lineage>
        <taxon>Bacteria</taxon>
        <taxon>Pseudomonadati</taxon>
        <taxon>Bacteroidota</taxon>
        <taxon>Sphingobacteriia</taxon>
        <taxon>Sphingobacteriales</taxon>
        <taxon>Sphingobacteriaceae</taxon>
        <taxon>Sphingobacterium</taxon>
    </lineage>
</organism>
<gene>
    <name evidence="7" type="ORF">C4F49_07980</name>
</gene>
<dbReference type="PANTHER" id="PTHR38459:SF1">
    <property type="entry name" value="PROPHAGE BACTOPRENOL-LINKED GLUCOSE TRANSLOCASE HOMOLOG"/>
    <property type="match status" value="1"/>
</dbReference>
<evidence type="ECO:0000313" key="8">
    <source>
        <dbReference type="Proteomes" id="UP000616201"/>
    </source>
</evidence>
<protein>
    <submittedName>
        <fullName evidence="7">GtrA family protein</fullName>
    </submittedName>
</protein>
<sequence>MNWVKIKQFFKAQLSAFIGGMVDYGVMLLCKEVFGFSVTNAIRVSGTVGAVVNFSINRFWTFKDSKNSTPIGNQLWKFVIVVIGSIFLKSHGTPILSEITGIDYKITRLMIELIVSLGFNYPLQKYWVFKK</sequence>
<evidence type="ECO:0000313" key="7">
    <source>
        <dbReference type="EMBL" id="MBE8713615.1"/>
    </source>
</evidence>
<name>A0A928UYB5_9SPHI</name>
<dbReference type="InterPro" id="IPR007267">
    <property type="entry name" value="GtrA_DPMS_TM"/>
</dbReference>
<evidence type="ECO:0000256" key="2">
    <source>
        <dbReference type="ARBA" id="ARBA00009399"/>
    </source>
</evidence>
<dbReference type="GO" id="GO:0000271">
    <property type="term" value="P:polysaccharide biosynthetic process"/>
    <property type="evidence" value="ECO:0007669"/>
    <property type="project" value="InterPro"/>
</dbReference>
<dbReference type="Pfam" id="PF04138">
    <property type="entry name" value="GtrA_DPMS_TM"/>
    <property type="match status" value="1"/>
</dbReference>
<dbReference type="InterPro" id="IPR051401">
    <property type="entry name" value="GtrA_CellWall_Glycosyl"/>
</dbReference>
<keyword evidence="3" id="KW-0812">Transmembrane</keyword>
<dbReference type="Proteomes" id="UP000616201">
    <property type="component" value="Unassembled WGS sequence"/>
</dbReference>
<dbReference type="EMBL" id="PRDK01000005">
    <property type="protein sequence ID" value="MBE8713615.1"/>
    <property type="molecule type" value="Genomic_DNA"/>
</dbReference>
<comment type="similarity">
    <text evidence="2">Belongs to the GtrA family.</text>
</comment>
<evidence type="ECO:0000256" key="4">
    <source>
        <dbReference type="ARBA" id="ARBA00022989"/>
    </source>
</evidence>
<keyword evidence="8" id="KW-1185">Reference proteome</keyword>
<keyword evidence="5" id="KW-0472">Membrane</keyword>
<reference evidence="7" key="1">
    <citation type="submission" date="2018-02" db="EMBL/GenBank/DDBJ databases">
        <authorList>
            <person name="Vasarhelyi B.M."/>
            <person name="Deshmukh S."/>
            <person name="Balint B."/>
            <person name="Kukolya J."/>
        </authorList>
    </citation>
    <scope>NUCLEOTIDE SEQUENCE</scope>
    <source>
        <strain evidence="7">KB22</strain>
    </source>
</reference>
<dbReference type="GO" id="GO:0005886">
    <property type="term" value="C:plasma membrane"/>
    <property type="evidence" value="ECO:0007669"/>
    <property type="project" value="TreeGrafter"/>
</dbReference>
<evidence type="ECO:0000259" key="6">
    <source>
        <dbReference type="Pfam" id="PF04138"/>
    </source>
</evidence>
<feature type="domain" description="GtrA/DPMS transmembrane" evidence="6">
    <location>
        <begin position="17"/>
        <end position="129"/>
    </location>
</feature>
<accession>A0A928UYB5</accession>
<evidence type="ECO:0000256" key="3">
    <source>
        <dbReference type="ARBA" id="ARBA00022692"/>
    </source>
</evidence>
<comment type="subcellular location">
    <subcellularLocation>
        <location evidence="1">Membrane</location>
        <topology evidence="1">Multi-pass membrane protein</topology>
    </subcellularLocation>
</comment>
<evidence type="ECO:0000256" key="1">
    <source>
        <dbReference type="ARBA" id="ARBA00004141"/>
    </source>
</evidence>
<proteinExistence type="inferred from homology"/>
<dbReference type="RefSeq" id="WP_196933779.1">
    <property type="nucleotide sequence ID" value="NZ_MU158697.1"/>
</dbReference>
<dbReference type="AlphaFoldDB" id="A0A928UYB5"/>
<dbReference type="PANTHER" id="PTHR38459">
    <property type="entry name" value="PROPHAGE BACTOPRENOL-LINKED GLUCOSE TRANSLOCASE HOMOLOG"/>
    <property type="match status" value="1"/>
</dbReference>
<comment type="caution">
    <text evidence="7">The sequence shown here is derived from an EMBL/GenBank/DDBJ whole genome shotgun (WGS) entry which is preliminary data.</text>
</comment>